<dbReference type="EMBL" id="JAZBJZ010000033">
    <property type="protein sequence ID" value="MEE3717115.1"/>
    <property type="molecule type" value="Genomic_DNA"/>
</dbReference>
<protein>
    <submittedName>
        <fullName evidence="5">LuxR C-terminal-related transcriptional regulator</fullName>
    </submittedName>
</protein>
<dbReference type="SUPFAM" id="SSF55781">
    <property type="entry name" value="GAF domain-like"/>
    <property type="match status" value="1"/>
</dbReference>
<evidence type="ECO:0000256" key="2">
    <source>
        <dbReference type="ARBA" id="ARBA00023125"/>
    </source>
</evidence>
<dbReference type="Pfam" id="PF00196">
    <property type="entry name" value="GerE"/>
    <property type="match status" value="1"/>
</dbReference>
<name>A0AAW9Q102_9CYAN</name>
<evidence type="ECO:0000256" key="3">
    <source>
        <dbReference type="ARBA" id="ARBA00023163"/>
    </source>
</evidence>
<dbReference type="AlphaFoldDB" id="A0AAW9Q102"/>
<keyword evidence="2" id="KW-0238">DNA-binding</keyword>
<evidence type="ECO:0000313" key="6">
    <source>
        <dbReference type="Proteomes" id="UP001333818"/>
    </source>
</evidence>
<dbReference type="PANTHER" id="PTHR44688">
    <property type="entry name" value="DNA-BINDING TRANSCRIPTIONAL ACTIVATOR DEVR_DOSR"/>
    <property type="match status" value="1"/>
</dbReference>
<evidence type="ECO:0000259" key="4">
    <source>
        <dbReference type="PROSITE" id="PS50043"/>
    </source>
</evidence>
<feature type="domain" description="HTH luxR-type" evidence="4">
    <location>
        <begin position="404"/>
        <end position="469"/>
    </location>
</feature>
<dbReference type="Gene3D" id="3.30.450.40">
    <property type="match status" value="1"/>
</dbReference>
<keyword evidence="3" id="KW-0804">Transcription</keyword>
<dbReference type="InterPro" id="IPR029016">
    <property type="entry name" value="GAF-like_dom_sf"/>
</dbReference>
<evidence type="ECO:0000313" key="5">
    <source>
        <dbReference type="EMBL" id="MEE3717115.1"/>
    </source>
</evidence>
<dbReference type="InterPro" id="IPR016032">
    <property type="entry name" value="Sig_transdc_resp-reg_C-effctor"/>
</dbReference>
<dbReference type="Pfam" id="PF13185">
    <property type="entry name" value="GAF_2"/>
    <property type="match status" value="1"/>
</dbReference>
<dbReference type="CDD" id="cd06170">
    <property type="entry name" value="LuxR_C_like"/>
    <property type="match status" value="1"/>
</dbReference>
<dbReference type="SMART" id="SM00421">
    <property type="entry name" value="HTH_LUXR"/>
    <property type="match status" value="1"/>
</dbReference>
<dbReference type="PRINTS" id="PR00038">
    <property type="entry name" value="HTHLUXR"/>
</dbReference>
<dbReference type="InterPro" id="IPR036388">
    <property type="entry name" value="WH-like_DNA-bd_sf"/>
</dbReference>
<keyword evidence="1" id="KW-0805">Transcription regulation</keyword>
<sequence length="472" mass="52285">MPELLDSTRLLFDLHRGAEIAQSFSGLEPEAIALQLTDGLVEKFDCAFARIWLLEPNQQFLKLVASSGMYTHINGKFSRVPLGAYKVGKIAQNRVSFLSNNLAEEHWVGNREWAIANKIRGFAGYPLEIRGKVVGVLASFSHQPLAPEFLEILPTLCTMVSIALDAALQHQREKQTWQTSFPTPSFSHSPLSDQLAHILSSARLTLVGTEQTLTLPFTYVFLQAAETLNRIGCAYCRLIYTASSVALEAIVPAPNLTAQQYGNWIQSAFGELLFAVSCLGGKLNTQTGGSQGGIQVSIEIPYPSCKFGLSLRIRCKRSVLQMAFTHLAFLAGLTICDTADDTIPLLTDDITQINTAKQVLWIQQDHQTLPKGIQAKVDLSIAADRLRDAVDAVTRGESWGIDPVKELPPPLSERELEMMRLLVRGLRDRDIANHLIISESTVKFHINNILSKLKAKTRFQALHQVMVNGWLE</sequence>
<dbReference type="GO" id="GO:0003677">
    <property type="term" value="F:DNA binding"/>
    <property type="evidence" value="ECO:0007669"/>
    <property type="project" value="UniProtKB-KW"/>
</dbReference>
<accession>A0AAW9Q102</accession>
<dbReference type="Proteomes" id="UP001333818">
    <property type="component" value="Unassembled WGS sequence"/>
</dbReference>
<proteinExistence type="predicted"/>
<dbReference type="InterPro" id="IPR003018">
    <property type="entry name" value="GAF"/>
</dbReference>
<keyword evidence="6" id="KW-1185">Reference proteome</keyword>
<organism evidence="5 6">
    <name type="scientific">Tumidithrix elongata BACA0141</name>
    <dbReference type="NCBI Taxonomy" id="2716417"/>
    <lineage>
        <taxon>Bacteria</taxon>
        <taxon>Bacillati</taxon>
        <taxon>Cyanobacteriota</taxon>
        <taxon>Cyanophyceae</taxon>
        <taxon>Pseudanabaenales</taxon>
        <taxon>Pseudanabaenaceae</taxon>
        <taxon>Tumidithrix</taxon>
        <taxon>Tumidithrix elongata</taxon>
    </lineage>
</organism>
<gene>
    <name evidence="5" type="ORF">V2H45_10195</name>
</gene>
<dbReference type="SUPFAM" id="SSF46894">
    <property type="entry name" value="C-terminal effector domain of the bipartite response regulators"/>
    <property type="match status" value="1"/>
</dbReference>
<dbReference type="PANTHER" id="PTHR44688:SF25">
    <property type="entry name" value="HTH LUXR-TYPE DOMAIN-CONTAINING PROTEIN"/>
    <property type="match status" value="1"/>
</dbReference>
<dbReference type="Gene3D" id="1.10.10.10">
    <property type="entry name" value="Winged helix-like DNA-binding domain superfamily/Winged helix DNA-binding domain"/>
    <property type="match status" value="1"/>
</dbReference>
<dbReference type="InterPro" id="IPR000792">
    <property type="entry name" value="Tscrpt_reg_LuxR_C"/>
</dbReference>
<dbReference type="GO" id="GO:0006355">
    <property type="term" value="P:regulation of DNA-templated transcription"/>
    <property type="evidence" value="ECO:0007669"/>
    <property type="project" value="InterPro"/>
</dbReference>
<dbReference type="SMART" id="SM00065">
    <property type="entry name" value="GAF"/>
    <property type="match status" value="1"/>
</dbReference>
<evidence type="ECO:0000256" key="1">
    <source>
        <dbReference type="ARBA" id="ARBA00023015"/>
    </source>
</evidence>
<dbReference type="PROSITE" id="PS50043">
    <property type="entry name" value="HTH_LUXR_2"/>
    <property type="match status" value="1"/>
</dbReference>
<reference evidence="5" key="1">
    <citation type="submission" date="2024-01" db="EMBL/GenBank/DDBJ databases">
        <title>Bank of Algae and Cyanobacteria of the Azores (BACA) strain genomes.</title>
        <authorList>
            <person name="Luz R."/>
            <person name="Cordeiro R."/>
            <person name="Fonseca A."/>
            <person name="Goncalves V."/>
        </authorList>
    </citation>
    <scope>NUCLEOTIDE SEQUENCE</scope>
    <source>
        <strain evidence="5">BACA0141</strain>
    </source>
</reference>
<dbReference type="RefSeq" id="WP_330483542.1">
    <property type="nucleotide sequence ID" value="NZ_JAZBJZ010000033.1"/>
</dbReference>
<comment type="caution">
    <text evidence="5">The sequence shown here is derived from an EMBL/GenBank/DDBJ whole genome shotgun (WGS) entry which is preliminary data.</text>
</comment>